<dbReference type="GO" id="GO:0046872">
    <property type="term" value="F:metal ion binding"/>
    <property type="evidence" value="ECO:0007669"/>
    <property type="project" value="UniProtKB-KW"/>
</dbReference>
<gene>
    <name evidence="11" type="ORF">pdam_00004217</name>
</gene>
<keyword evidence="8" id="KW-0472">Membrane</keyword>
<dbReference type="EMBL" id="RCHS01001596">
    <property type="protein sequence ID" value="RMX52668.1"/>
    <property type="molecule type" value="Genomic_DNA"/>
</dbReference>
<keyword evidence="6" id="KW-0176">Collagen</keyword>
<evidence type="ECO:0000256" key="8">
    <source>
        <dbReference type="SAM" id="Phobius"/>
    </source>
</evidence>
<feature type="domain" description="Fibrinogen C-terminal" evidence="10">
    <location>
        <begin position="146"/>
        <end position="197"/>
    </location>
</feature>
<reference evidence="11 12" key="1">
    <citation type="journal article" date="2018" name="Sci. Rep.">
        <title>Comparative analysis of the Pocillopora damicornis genome highlights role of immune system in coral evolution.</title>
        <authorList>
            <person name="Cunning R."/>
            <person name="Bay R.A."/>
            <person name="Gillette P."/>
            <person name="Baker A.C."/>
            <person name="Traylor-Knowles N."/>
        </authorList>
    </citation>
    <scope>NUCLEOTIDE SEQUENCE [LARGE SCALE GENOMIC DNA]</scope>
    <source>
        <strain evidence="11">RSMAS</strain>
        <tissue evidence="11">Whole animal</tissue>
    </source>
</reference>
<dbReference type="Pfam" id="PF00024">
    <property type="entry name" value="PAN_1"/>
    <property type="match status" value="3"/>
</dbReference>
<dbReference type="GO" id="GO:0005201">
    <property type="term" value="F:extracellular matrix structural constituent"/>
    <property type="evidence" value="ECO:0007669"/>
    <property type="project" value="InterPro"/>
</dbReference>
<dbReference type="Pfam" id="PF00147">
    <property type="entry name" value="Fibrinogen_C"/>
    <property type="match status" value="4"/>
</dbReference>
<evidence type="ECO:0000256" key="4">
    <source>
        <dbReference type="ARBA" id="ARBA00022734"/>
    </source>
</evidence>
<dbReference type="PANTHER" id="PTHR16146">
    <property type="entry name" value="INTELECTIN"/>
    <property type="match status" value="1"/>
</dbReference>
<name>A0A3M6UH21_POCDA</name>
<dbReference type="Proteomes" id="UP000275408">
    <property type="component" value="Unassembled WGS sequence"/>
</dbReference>
<keyword evidence="8" id="KW-1133">Transmembrane helix</keyword>
<keyword evidence="4" id="KW-0430">Lectin</keyword>
<feature type="transmembrane region" description="Helical" evidence="8">
    <location>
        <begin position="6"/>
        <end position="25"/>
    </location>
</feature>
<keyword evidence="8" id="KW-0812">Transmembrane</keyword>
<dbReference type="Gene3D" id="2.60.120.1000">
    <property type="match status" value="1"/>
</dbReference>
<dbReference type="InterPro" id="IPR002181">
    <property type="entry name" value="Fibrinogen_a/b/g_C_dom"/>
</dbReference>
<dbReference type="PROSITE" id="PS51406">
    <property type="entry name" value="FIBRINOGEN_C_2"/>
    <property type="match status" value="5"/>
</dbReference>
<proteinExistence type="predicted"/>
<evidence type="ECO:0000256" key="2">
    <source>
        <dbReference type="ARBA" id="ARBA00022525"/>
    </source>
</evidence>
<feature type="transmembrane region" description="Helical" evidence="8">
    <location>
        <begin position="367"/>
        <end position="385"/>
    </location>
</feature>
<accession>A0A3M6UH21</accession>
<feature type="transmembrane region" description="Helical" evidence="8">
    <location>
        <begin position="1044"/>
        <end position="1069"/>
    </location>
</feature>
<dbReference type="GO" id="GO:0005581">
    <property type="term" value="C:collagen trimer"/>
    <property type="evidence" value="ECO:0007669"/>
    <property type="project" value="UniProtKB-KW"/>
</dbReference>
<dbReference type="SUPFAM" id="SSF56496">
    <property type="entry name" value="Fibrinogen C-terminal domain-like"/>
    <property type="match status" value="5"/>
</dbReference>
<evidence type="ECO:0000313" key="11">
    <source>
        <dbReference type="EMBL" id="RMX52668.1"/>
    </source>
</evidence>
<dbReference type="NCBIfam" id="NF040941">
    <property type="entry name" value="GGGWT_bact"/>
    <property type="match status" value="5"/>
</dbReference>
<dbReference type="SMART" id="SM00186">
    <property type="entry name" value="FBG"/>
    <property type="match status" value="1"/>
</dbReference>
<feature type="domain" description="Fibrinogen C-terminal" evidence="10">
    <location>
        <begin position="508"/>
        <end position="559"/>
    </location>
</feature>
<feature type="domain" description="Fibrinogen C-terminal" evidence="10">
    <location>
        <begin position="862"/>
        <end position="913"/>
    </location>
</feature>
<keyword evidence="5" id="KW-0106">Calcium</keyword>
<dbReference type="Pfam" id="PF01410">
    <property type="entry name" value="COLFI"/>
    <property type="match status" value="1"/>
</dbReference>
<feature type="domain" description="Fibrinogen C-terminal" evidence="10">
    <location>
        <begin position="1396"/>
        <end position="1447"/>
    </location>
</feature>
<evidence type="ECO:0000259" key="10">
    <source>
        <dbReference type="PROSITE" id="PS51406"/>
    </source>
</evidence>
<keyword evidence="7" id="KW-1015">Disulfide bond</keyword>
<dbReference type="GO" id="GO:0005615">
    <property type="term" value="C:extracellular space"/>
    <property type="evidence" value="ECO:0007669"/>
    <property type="project" value="TreeGrafter"/>
</dbReference>
<evidence type="ECO:0000256" key="7">
    <source>
        <dbReference type="ARBA" id="ARBA00023157"/>
    </source>
</evidence>
<comment type="caution">
    <text evidence="11">The sequence shown here is derived from an EMBL/GenBank/DDBJ whole genome shotgun (WGS) entry which is preliminary data.</text>
</comment>
<feature type="domain" description="Apple" evidence="9">
    <location>
        <begin position="390"/>
        <end position="471"/>
    </location>
</feature>
<protein>
    <recommendedName>
        <fullName evidence="13">Fibrinogen C-terminal domain-containing protein</fullName>
    </recommendedName>
</protein>
<dbReference type="SMART" id="SM00473">
    <property type="entry name" value="PAN_AP"/>
    <property type="match status" value="4"/>
</dbReference>
<dbReference type="Gene3D" id="3.90.215.10">
    <property type="entry name" value="Gamma Fibrinogen, chain A, domain 1"/>
    <property type="match status" value="4"/>
</dbReference>
<keyword evidence="2" id="KW-0964">Secreted</keyword>
<feature type="domain" description="Fibrinogen C-terminal" evidence="10">
    <location>
        <begin position="1087"/>
        <end position="1138"/>
    </location>
</feature>
<keyword evidence="3" id="KW-0479">Metal-binding</keyword>
<evidence type="ECO:0000256" key="6">
    <source>
        <dbReference type="ARBA" id="ARBA00023119"/>
    </source>
</evidence>
<dbReference type="InterPro" id="IPR003609">
    <property type="entry name" value="Pan_app"/>
</dbReference>
<evidence type="ECO:0000256" key="3">
    <source>
        <dbReference type="ARBA" id="ARBA00022723"/>
    </source>
</evidence>
<evidence type="ECO:0000313" key="12">
    <source>
        <dbReference type="Proteomes" id="UP000275408"/>
    </source>
</evidence>
<dbReference type="InterPro" id="IPR014716">
    <property type="entry name" value="Fibrinogen_a/b/g_C_1"/>
</dbReference>
<evidence type="ECO:0008006" key="13">
    <source>
        <dbReference type="Google" id="ProtNLM"/>
    </source>
</evidence>
<sequence length="1600" mass="180548">MAVLWLIQFATFTLNILWGILFVLANKDFCGSIFETRVDHALVGHVIQTTVVVDEFECQLKCMGNYSCKSINVHPGDSNGKRSCELNNKTRKMKPGHFKKKQGSTYYSSVQASCMDASRGRKQTTESGQCHPRYKGKHCATPTRGLYFNQPGHSCKDIRDSGFFQKDGEYWINPDKNGSSLKVFCDMTTDGGGWLLIYNVIAGGTVPPTNLTIEKTYTGVSLYRNNRLVLSPDGMRELRSRISFTQLRFHCRKEQHGRTFHVKTAANSSGEAVARFFAGDTEVFPKACGSFEKLKGDNSVLASRCAEWGMENGVYHVGKWGHEGHRELYMFSAFIKYYHHWITWPGNNRWQCDDMANNLSRGDFWKIYFMIVTLNILLGILFVLANKDFCGSVFETQVDHALVGHVIQTNVVADEFECQLKCMGNNSCKSINVHPGDSNGKRRCELNNKTRQIKPDHFKKKKGSTYYSFVQAQAYCMDVSRGRKQTTKSGQCHPGYKGKHCETAVPGWSSRHPALSCKHILEAGDFKGDGEYWIDPERNGSSLKVFCDMTTDGGGWLLVYNVIAGGTVPSSNLNIENTYAGVSRYSSNRMVLSPDGMRELRSRISFTQLRFHCSKQQHGRFMSKRSRTALPGSLLVIPSFFPKPVAHLRNLKGDNSVLASRCVEWGRENGAYRVGKWGHEGHKELYIYSAFIWRYHHWSTLPGKNRWQCDDSANDLSRGDFWNIYLAFTILIISCLILSVMANSDSCGRVLETQVDHIFVGNVMEKSVVKNEFECQQKCIENESRCKSCNVYLEENNVICELNNKTRLMKAADFKKRRGSTYYGLVQISCINVFHDEKAARNSGKCHPEYKGKGCLTPVPGWSSRNPALSCKHILEAGVSKGDGEYWINSEKNGSSLKVFCDMTTDGGGWLLIYNIIAEGTVPPTSLIIEKTYAGVSRYSSNRMVLSPDGMRELRSRMSFTQLRFHCRKQQYGRTFHVKTAANSSGEAVVGFFGGDTEVFPKACGSFEKLKGDNSVLASRCAEWGRENNAYHVGKWGHEGHKELMAVLWLVQSTIVTLNILLGILFVLANKDFCRSIVETRVATRGLYFNQPGHSCKDIWDSGFIKNDGEYCIDPEKNGSSLKVVCDMTTDGGDWLLIYNVIAGKTMPPTSLNIEKTYAGVSRYSSNRMQYGRTFHVKTAANSSGEAVARFFAGDTDVFPKACGSFEKLKGDNSVLATKKSYSKDEMDEFLSSRFHVNGNKRKTNIRKPICNKKTKELHLDKIKRLILVWLFYGRPSLRLLLLTSFWESCLSWQTKTFVEAFMKLESNNVVVDEFECQLKCMGNNSCKSINVHPSDSNGKRSCELNNKTRQMKPGHFKKKKGSTYYSSVQASCMDVSRGRKQTIKSGQCHPRYIGKHCETPALSCKHILEAGDSKGDGEYWIVPEKNGTPLKVFCDMTTDGGGWLLIYNVIAEGTVPPTNLNKEETYEGVSRYRNNRMVLSPDGMRELRSRISFTQLRFHCRKQQPGRTFHVKTAANSSGEAVARFFAGDADAFPKACGSFEKLKGDNSVLASRCVEWGKENAFISNYYHWATSPRHDRWECDDMANDLSRGDFWKIYVR</sequence>
<comment type="subcellular location">
    <subcellularLocation>
        <location evidence="1">Secreted</location>
    </subcellularLocation>
</comment>
<keyword evidence="12" id="KW-1185">Reference proteome</keyword>
<evidence type="ECO:0000256" key="1">
    <source>
        <dbReference type="ARBA" id="ARBA00004613"/>
    </source>
</evidence>
<evidence type="ECO:0000256" key="5">
    <source>
        <dbReference type="ARBA" id="ARBA00022837"/>
    </source>
</evidence>
<dbReference type="CDD" id="cd01099">
    <property type="entry name" value="PAN_AP_HGF"/>
    <property type="match status" value="1"/>
</dbReference>
<feature type="transmembrane region" description="Helical" evidence="8">
    <location>
        <begin position="722"/>
        <end position="742"/>
    </location>
</feature>
<feature type="domain" description="Apple" evidence="9">
    <location>
        <begin position="30"/>
        <end position="114"/>
    </location>
</feature>
<dbReference type="PROSITE" id="PS50948">
    <property type="entry name" value="PAN"/>
    <property type="match status" value="2"/>
</dbReference>
<dbReference type="PANTHER" id="PTHR16146:SF46">
    <property type="entry name" value="INTELECTIN-1A-RELATED"/>
    <property type="match status" value="1"/>
</dbReference>
<dbReference type="GO" id="GO:0070492">
    <property type="term" value="F:oligosaccharide binding"/>
    <property type="evidence" value="ECO:0007669"/>
    <property type="project" value="TreeGrafter"/>
</dbReference>
<evidence type="ECO:0000259" key="9">
    <source>
        <dbReference type="PROSITE" id="PS50948"/>
    </source>
</evidence>
<dbReference type="OrthoDB" id="5973703at2759"/>
<organism evidence="11 12">
    <name type="scientific">Pocillopora damicornis</name>
    <name type="common">Cauliflower coral</name>
    <name type="synonym">Millepora damicornis</name>
    <dbReference type="NCBI Taxonomy" id="46731"/>
    <lineage>
        <taxon>Eukaryota</taxon>
        <taxon>Metazoa</taxon>
        <taxon>Cnidaria</taxon>
        <taxon>Anthozoa</taxon>
        <taxon>Hexacorallia</taxon>
        <taxon>Scleractinia</taxon>
        <taxon>Astrocoeniina</taxon>
        <taxon>Pocilloporidae</taxon>
        <taxon>Pocillopora</taxon>
    </lineage>
</organism>
<dbReference type="InterPro" id="IPR036056">
    <property type="entry name" value="Fibrinogen-like_C"/>
</dbReference>
<dbReference type="InterPro" id="IPR000885">
    <property type="entry name" value="Fib_collagen_C"/>
</dbReference>